<dbReference type="Proteomes" id="UP000003586">
    <property type="component" value="Chromosome"/>
</dbReference>
<keyword evidence="1" id="KW-0812">Transmembrane</keyword>
<dbReference type="KEGG" id="nso:NIASO_18030"/>
<evidence type="ECO:0000256" key="1">
    <source>
        <dbReference type="SAM" id="Phobius"/>
    </source>
</evidence>
<proteinExistence type="predicted"/>
<accession>W0F835</accession>
<protein>
    <submittedName>
        <fullName evidence="2">Uncharacterized protein</fullName>
    </submittedName>
</protein>
<name>W0F835_9BACT</name>
<keyword evidence="1" id="KW-0472">Membrane</keyword>
<gene>
    <name evidence="2" type="ORF">NIASO_18030</name>
</gene>
<evidence type="ECO:0000313" key="3">
    <source>
        <dbReference type="Proteomes" id="UP000003586"/>
    </source>
</evidence>
<feature type="transmembrane region" description="Helical" evidence="1">
    <location>
        <begin position="28"/>
        <end position="46"/>
    </location>
</feature>
<dbReference type="HOGENOM" id="CLU_2369948_0_0_10"/>
<keyword evidence="1" id="KW-1133">Transmembrane helix</keyword>
<keyword evidence="3" id="KW-1185">Reference proteome</keyword>
<dbReference type="AlphaFoldDB" id="W0F835"/>
<feature type="transmembrane region" description="Helical" evidence="1">
    <location>
        <begin position="74"/>
        <end position="94"/>
    </location>
</feature>
<sequence length="95" mass="10201">MALASGMVAAVAEGDAFGEQATARRTIEAPITIFFILMFLLLKVTINTPTYSSVTNIFDNPVFMNCIVGKAGRYCLWLAVHCPAGLGCFLIALLN</sequence>
<organism evidence="2 3">
    <name type="scientific">Niabella soli DSM 19437</name>
    <dbReference type="NCBI Taxonomy" id="929713"/>
    <lineage>
        <taxon>Bacteria</taxon>
        <taxon>Pseudomonadati</taxon>
        <taxon>Bacteroidota</taxon>
        <taxon>Chitinophagia</taxon>
        <taxon>Chitinophagales</taxon>
        <taxon>Chitinophagaceae</taxon>
        <taxon>Niabella</taxon>
    </lineage>
</organism>
<dbReference type="EMBL" id="CP007035">
    <property type="protein sequence ID" value="AHF17978.1"/>
    <property type="molecule type" value="Genomic_DNA"/>
</dbReference>
<evidence type="ECO:0000313" key="2">
    <source>
        <dbReference type="EMBL" id="AHF17978.1"/>
    </source>
</evidence>
<reference evidence="2 3" key="1">
    <citation type="submission" date="2013-12" db="EMBL/GenBank/DDBJ databases">
        <authorList>
            <consortium name="DOE Joint Genome Institute"/>
            <person name="Eisen J."/>
            <person name="Huntemann M."/>
            <person name="Han J."/>
            <person name="Chen A."/>
            <person name="Kyrpides N."/>
            <person name="Mavromatis K."/>
            <person name="Markowitz V."/>
            <person name="Palaniappan K."/>
            <person name="Ivanova N."/>
            <person name="Schaumberg A."/>
            <person name="Pati A."/>
            <person name="Liolios K."/>
            <person name="Nordberg H.P."/>
            <person name="Cantor M.N."/>
            <person name="Hua S.X."/>
            <person name="Woyke T."/>
        </authorList>
    </citation>
    <scope>NUCLEOTIDE SEQUENCE [LARGE SCALE GENOMIC DNA]</scope>
    <source>
        <strain evidence="3">DSM 19437</strain>
    </source>
</reference>